<evidence type="ECO:0000313" key="3">
    <source>
        <dbReference type="Proteomes" id="UP000613113"/>
    </source>
</evidence>
<keyword evidence="1" id="KW-0472">Membrane</keyword>
<accession>A0ABR6YKT6</accession>
<organism evidence="2 3">
    <name type="scientific">Undibacterium griseum</name>
    <dbReference type="NCBI Taxonomy" id="2762295"/>
    <lineage>
        <taxon>Bacteria</taxon>
        <taxon>Pseudomonadati</taxon>
        <taxon>Pseudomonadota</taxon>
        <taxon>Betaproteobacteria</taxon>
        <taxon>Burkholderiales</taxon>
        <taxon>Oxalobacteraceae</taxon>
        <taxon>Undibacterium</taxon>
    </lineage>
</organism>
<dbReference type="Gene3D" id="3.40.190.10">
    <property type="entry name" value="Periplasmic binding protein-like II"/>
    <property type="match status" value="2"/>
</dbReference>
<keyword evidence="1" id="KW-0812">Transmembrane</keyword>
<reference evidence="2 3" key="1">
    <citation type="submission" date="2020-08" db="EMBL/GenBank/DDBJ databases">
        <title>Novel species isolated from subtropical streams in China.</title>
        <authorList>
            <person name="Lu H."/>
        </authorList>
    </citation>
    <scope>NUCLEOTIDE SEQUENCE [LARGE SCALE GENOMIC DNA]</scope>
    <source>
        <strain evidence="2 3">FT31W</strain>
    </source>
</reference>
<dbReference type="EMBL" id="JACOGC010000002">
    <property type="protein sequence ID" value="MBC3884474.1"/>
    <property type="molecule type" value="Genomic_DNA"/>
</dbReference>
<feature type="transmembrane region" description="Helical" evidence="1">
    <location>
        <begin position="338"/>
        <end position="362"/>
    </location>
</feature>
<name>A0ABR6YKT6_9BURK</name>
<dbReference type="Pfam" id="PF16868">
    <property type="entry name" value="NMT1_3"/>
    <property type="match status" value="1"/>
</dbReference>
<keyword evidence="1" id="KW-1133">Transmembrane helix</keyword>
<evidence type="ECO:0000256" key="1">
    <source>
        <dbReference type="SAM" id="Phobius"/>
    </source>
</evidence>
<dbReference type="SUPFAM" id="SSF53850">
    <property type="entry name" value="Periplasmic binding protein-like II"/>
    <property type="match status" value="1"/>
</dbReference>
<dbReference type="PANTHER" id="PTHR42941">
    <property type="entry name" value="SLL1037 PROTEIN"/>
    <property type="match status" value="1"/>
</dbReference>
<dbReference type="PANTHER" id="PTHR42941:SF1">
    <property type="entry name" value="SLL1037 PROTEIN"/>
    <property type="match status" value="1"/>
</dbReference>
<sequence>MQKIKFTLFSLRDLIVAFGPVTLMVLIVGGLGLWLVDPAPSRVIDMSTGPENSGYERLAKRYAEELAKNQITLRFHTSQGSSQNLERISDPDSEIEAGFVRSGSTDPVQASEKGLVSLGSLFYEPIWIFYRDKKELTTISQFRGKRINIGAEGTGVRRIFEQILSVNSMSPEDVSLQRLEDTPATMAFLDGKMDVLVFSTASDAPLVQMLLQTPGVRLFDFVQAEAYTRRFPYLSQVVLPRGIVDIGLDIPSRDYHLISPTATLVAHESLHPALMGQLLQAAQRIHSKADWLSRQGEFPSDRYTEIPVAAEAEKFYKNGPPVLQRYLSFWMANFVERMWVVLVALGALLLPLSKIIPPLYVWRIRSRIYRWYGQLRTVEQVIDHLSPEDKIPVLERQLRRLDEIENKVNHISVPLSYAEELYGLRSHIHFVRNRVQSLLVQQGVQNP</sequence>
<evidence type="ECO:0000313" key="2">
    <source>
        <dbReference type="EMBL" id="MBC3884474.1"/>
    </source>
</evidence>
<gene>
    <name evidence="2" type="ORF">H8K27_04955</name>
</gene>
<protein>
    <submittedName>
        <fullName evidence="2">ABC transporter substrate-binding protein</fullName>
    </submittedName>
</protein>
<dbReference type="InterPro" id="IPR011852">
    <property type="entry name" value="TRAP_TAXI"/>
</dbReference>
<feature type="transmembrane region" description="Helical" evidence="1">
    <location>
        <begin position="12"/>
        <end position="36"/>
    </location>
</feature>
<dbReference type="Proteomes" id="UP000613113">
    <property type="component" value="Unassembled WGS sequence"/>
</dbReference>
<comment type="caution">
    <text evidence="2">The sequence shown here is derived from an EMBL/GenBank/DDBJ whole genome shotgun (WGS) entry which is preliminary data.</text>
</comment>
<proteinExistence type="predicted"/>
<keyword evidence="3" id="KW-1185">Reference proteome</keyword>
<dbReference type="RefSeq" id="WP_186862113.1">
    <property type="nucleotide sequence ID" value="NZ_JACOGC010000002.1"/>
</dbReference>